<protein>
    <submittedName>
        <fullName evidence="1">Uncharacterized protein</fullName>
    </submittedName>
</protein>
<keyword evidence="2" id="KW-1185">Reference proteome</keyword>
<name>A0ACB7HMK0_MANES</name>
<evidence type="ECO:0000313" key="1">
    <source>
        <dbReference type="EMBL" id="KAG8653972.1"/>
    </source>
</evidence>
<proteinExistence type="predicted"/>
<reference evidence="2" key="1">
    <citation type="journal article" date="2016" name="Nat. Biotechnol.">
        <title>Sequencing wild and cultivated cassava and related species reveals extensive interspecific hybridization and genetic diversity.</title>
        <authorList>
            <person name="Bredeson J.V."/>
            <person name="Lyons J.B."/>
            <person name="Prochnik S.E."/>
            <person name="Wu G.A."/>
            <person name="Ha C.M."/>
            <person name="Edsinger-Gonzales E."/>
            <person name="Grimwood J."/>
            <person name="Schmutz J."/>
            <person name="Rabbi I.Y."/>
            <person name="Egesi C."/>
            <person name="Nauluvula P."/>
            <person name="Lebot V."/>
            <person name="Ndunguru J."/>
            <person name="Mkamilo G."/>
            <person name="Bart R.S."/>
            <person name="Setter T.L."/>
            <person name="Gleadow R.M."/>
            <person name="Kulakow P."/>
            <person name="Ferguson M.E."/>
            <person name="Rounsley S."/>
            <person name="Rokhsar D.S."/>
        </authorList>
    </citation>
    <scope>NUCLEOTIDE SEQUENCE [LARGE SCALE GENOMIC DNA]</scope>
    <source>
        <strain evidence="2">cv. AM560-2</strain>
    </source>
</reference>
<comment type="caution">
    <text evidence="1">The sequence shown here is derived from an EMBL/GenBank/DDBJ whole genome shotgun (WGS) entry which is preliminary data.</text>
</comment>
<organism evidence="1 2">
    <name type="scientific">Manihot esculenta</name>
    <name type="common">Cassava</name>
    <name type="synonym">Jatropha manihot</name>
    <dbReference type="NCBI Taxonomy" id="3983"/>
    <lineage>
        <taxon>Eukaryota</taxon>
        <taxon>Viridiplantae</taxon>
        <taxon>Streptophyta</taxon>
        <taxon>Embryophyta</taxon>
        <taxon>Tracheophyta</taxon>
        <taxon>Spermatophyta</taxon>
        <taxon>Magnoliopsida</taxon>
        <taxon>eudicotyledons</taxon>
        <taxon>Gunneridae</taxon>
        <taxon>Pentapetalae</taxon>
        <taxon>rosids</taxon>
        <taxon>fabids</taxon>
        <taxon>Malpighiales</taxon>
        <taxon>Euphorbiaceae</taxon>
        <taxon>Crotonoideae</taxon>
        <taxon>Manihoteae</taxon>
        <taxon>Manihot</taxon>
    </lineage>
</organism>
<evidence type="ECO:0000313" key="2">
    <source>
        <dbReference type="Proteomes" id="UP000091857"/>
    </source>
</evidence>
<sequence length="69" mass="7445">MASDSGKTTWPELVGANGDSAAATIEEENKNVKATVLKEGTPVTKDFRTDRVRVWVDENNVVTRAPTIG</sequence>
<gene>
    <name evidence="1" type="ORF">MANES_05G086329v8</name>
</gene>
<accession>A0ACB7HMK0</accession>
<dbReference type="EMBL" id="CM004391">
    <property type="protein sequence ID" value="KAG8653972.1"/>
    <property type="molecule type" value="Genomic_DNA"/>
</dbReference>
<dbReference type="Proteomes" id="UP000091857">
    <property type="component" value="Chromosome 5"/>
</dbReference>